<dbReference type="Proteomes" id="UP001164250">
    <property type="component" value="Chromosome 2"/>
</dbReference>
<comment type="caution">
    <text evidence="1">The sequence shown here is derived from an EMBL/GenBank/DDBJ whole genome shotgun (WGS) entry which is preliminary data.</text>
</comment>
<sequence>MKNSFLAIFLVFLFVGWFVILCGGQEDQDVAPMETKEKERLYLAIQGFIGKQWNGSDLNPDPCGWTPIQGVSCDLFDGFWYVTGLSIGPIYDNSLPCTNAKFSHQFFELTHLRRLVLSGNRFNGEIPVSFRGLTEVLIIDLSRNNLSGSMPLTLGGLTSLLKLDLSNNKFEGKLPKEIGNLKNVTLVDLRSNKFSGGLVQSLEEMISLKEMAMSSNPIGGELSEIQWENLRNLEILDLSNTNLTGEIPESMAKLKRLRFLGLNDNKLSGNLPPKIVTMSKP</sequence>
<evidence type="ECO:0000313" key="1">
    <source>
        <dbReference type="EMBL" id="KAJ0105065.1"/>
    </source>
</evidence>
<proteinExistence type="predicted"/>
<name>A0ACC1BZ04_9ROSI</name>
<dbReference type="EMBL" id="CM047898">
    <property type="protein sequence ID" value="KAJ0105065.1"/>
    <property type="molecule type" value="Genomic_DNA"/>
</dbReference>
<gene>
    <name evidence="1" type="ORF">Patl1_19034</name>
</gene>
<accession>A0ACC1BZ04</accession>
<keyword evidence="2" id="KW-1185">Reference proteome</keyword>
<evidence type="ECO:0000313" key="2">
    <source>
        <dbReference type="Proteomes" id="UP001164250"/>
    </source>
</evidence>
<reference evidence="2" key="1">
    <citation type="journal article" date="2023" name="G3 (Bethesda)">
        <title>Genome assembly and association tests identify interacting loci associated with vigor, precocity, and sex in interspecific pistachio rootstocks.</title>
        <authorList>
            <person name="Palmer W."/>
            <person name="Jacygrad E."/>
            <person name="Sagayaradj S."/>
            <person name="Cavanaugh K."/>
            <person name="Han R."/>
            <person name="Bertier L."/>
            <person name="Beede B."/>
            <person name="Kafkas S."/>
            <person name="Golino D."/>
            <person name="Preece J."/>
            <person name="Michelmore R."/>
        </authorList>
    </citation>
    <scope>NUCLEOTIDE SEQUENCE [LARGE SCALE GENOMIC DNA]</scope>
</reference>
<protein>
    <submittedName>
        <fullName evidence="1">Uncharacterized protein</fullName>
    </submittedName>
</protein>
<organism evidence="1 2">
    <name type="scientific">Pistacia atlantica</name>
    <dbReference type="NCBI Taxonomy" id="434234"/>
    <lineage>
        <taxon>Eukaryota</taxon>
        <taxon>Viridiplantae</taxon>
        <taxon>Streptophyta</taxon>
        <taxon>Embryophyta</taxon>
        <taxon>Tracheophyta</taxon>
        <taxon>Spermatophyta</taxon>
        <taxon>Magnoliopsida</taxon>
        <taxon>eudicotyledons</taxon>
        <taxon>Gunneridae</taxon>
        <taxon>Pentapetalae</taxon>
        <taxon>rosids</taxon>
        <taxon>malvids</taxon>
        <taxon>Sapindales</taxon>
        <taxon>Anacardiaceae</taxon>
        <taxon>Pistacia</taxon>
    </lineage>
</organism>